<evidence type="ECO:0000256" key="7">
    <source>
        <dbReference type="ARBA" id="ARBA00022892"/>
    </source>
</evidence>
<comment type="function">
    <text evidence="15">Guanine nucleotide-exchange factor (GEF) required for the formation or budding of transport vesicles from the ER.</text>
</comment>
<feature type="transmembrane region" description="Helical" evidence="15">
    <location>
        <begin position="350"/>
        <end position="368"/>
    </location>
</feature>
<evidence type="ECO:0000256" key="2">
    <source>
        <dbReference type="ARBA" id="ARBA00022468"/>
    </source>
</evidence>
<proteinExistence type="inferred from homology"/>
<feature type="compositionally biased region" description="Basic and acidic residues" evidence="16">
    <location>
        <begin position="641"/>
        <end position="665"/>
    </location>
</feature>
<keyword evidence="11" id="KW-0333">Golgi apparatus</keyword>
<feature type="region of interest" description="Disordered" evidence="16">
    <location>
        <begin position="751"/>
        <end position="775"/>
    </location>
</feature>
<evidence type="ECO:0000256" key="11">
    <source>
        <dbReference type="ARBA" id="ARBA00023034"/>
    </source>
</evidence>
<sequence length="1042" mass="112931">MKFCSSIYNVGYPVYGAKFLNNSMLLVAGGGGEGNNGIPNKLTVLRVDFDKKKVVKRFREITLDANDDSPTTLDVASDIILLGCNENTEKIKSGRGNQHLRKFIYENEHLRFVASVDLDGSKIPEDYTKLVYLSKDGTVGAVASSRVPAVIRIIDPRDLTEKYEIETGHDVKDMHFAPDGKVIGYITATTLEVISIVTGRFIIRKTDFEKNLVLSKLRFLTDNTIIIAASLKKGSGIVMVKISLKSGSATVIKSKLLTNKFKGVTSMDVDAKNELAVLAGNENSIAMVKLKDLSLGKLFKQVHSFAITRVTFSPDSQLVASVSAANTVHIIKIPSNFALSTSIWKKLWKFFINFVLIVLVGIFGHYFYKYDMHTKSIRFLKEQYIARRNRNSTVNDIFRQTTLVGDVLSTPVMESFEIVSAGSISTGISGSSYTVDGEGMAYGASATESTITNNKLPSLTSFSTFSTPFASESADSTGCSFYHSDLTVSERPTTTQNNKVQSSSSYSNLESEMRTFSISNAIDFTASNPLPNTDSTSIFQSIAEKSVIVASQGSTKQSEIKSRPVTAAMDEIKSATRLLVNEKTEEIQNSTPHSFFFTDSVESASEELILTDRVSETVGESSSTVFQASGVTDKIISRTTASEDQKELSNTRIRGSDPELSHTEDAGSSIEHGSPLSISSSVTQDSSLSLNAVSSIVEEPASSIYAANKPVEESMPVPTASLSHEKENSLESFSAESSEYISIETLFSQGASETKEKTNTMPSKSDLERATPSEIKTTSASIEEFVLEKGALTSKEVQKSSSKPISIKHSVISAEQSGTTTATEIPTSITAIPTIPDLIQSEMSTDQSLKIEPDTYVIDLLSDPLLDSETASKESSHISFQSTLTEGILSNPTELSQETIPDNMSPSETTIRSTYQSEEGHSNKPSLLNTLEPPSDISEEHLNIAASNTEPTVATLAGATSSASLDPSEPKQHYDQDLFSSEVNLVALSSSFITSSSNDKSFVTPGSASMVNYDMTSSTESEEALMPKIAGKTSQEMIRDEL</sequence>
<dbReference type="GO" id="GO:0006888">
    <property type="term" value="P:endoplasmic reticulum to Golgi vesicle-mediated transport"/>
    <property type="evidence" value="ECO:0007669"/>
    <property type="project" value="UniProtKB-UniRule"/>
</dbReference>
<keyword evidence="8 15" id="KW-0653">Protein transport</keyword>
<organism evidence="17 18">
    <name type="scientific">Zygotorulaspora mrakii</name>
    <name type="common">Zygosaccharomyces mrakii</name>
    <dbReference type="NCBI Taxonomy" id="42260"/>
    <lineage>
        <taxon>Eukaryota</taxon>
        <taxon>Fungi</taxon>
        <taxon>Dikarya</taxon>
        <taxon>Ascomycota</taxon>
        <taxon>Saccharomycotina</taxon>
        <taxon>Saccharomycetes</taxon>
        <taxon>Saccharomycetales</taxon>
        <taxon>Saccharomycetaceae</taxon>
        <taxon>Zygotorulaspora</taxon>
    </lineage>
</organism>
<feature type="compositionally biased region" description="Polar residues" evidence="16">
    <location>
        <begin position="877"/>
        <end position="929"/>
    </location>
</feature>
<keyword evidence="2" id="KW-0343">GTPase activation</keyword>
<evidence type="ECO:0000256" key="4">
    <source>
        <dbReference type="ARBA" id="ARBA00022692"/>
    </source>
</evidence>
<evidence type="ECO:0000256" key="6">
    <source>
        <dbReference type="ARBA" id="ARBA00022824"/>
    </source>
</evidence>
<name>A0A7H9AXH0_ZYGMR</name>
<dbReference type="GO" id="GO:0005096">
    <property type="term" value="F:GTPase activator activity"/>
    <property type="evidence" value="ECO:0007669"/>
    <property type="project" value="UniProtKB-KW"/>
</dbReference>
<dbReference type="GO" id="GO:0005085">
    <property type="term" value="F:guanyl-nucleotide exchange factor activity"/>
    <property type="evidence" value="ECO:0007669"/>
    <property type="project" value="InterPro"/>
</dbReference>
<comment type="subcellular location">
    <subcellularLocation>
        <location evidence="15">Endoplasmic reticulum membrane</location>
        <topology evidence="15">Single-pass type II membrane protein</topology>
    </subcellularLocation>
    <subcellularLocation>
        <location evidence="15">Golgi apparatus membrane</location>
        <topology evidence="15">Single-pass type II membrane protein</topology>
    </subcellularLocation>
</comment>
<dbReference type="InterPro" id="IPR045260">
    <property type="entry name" value="Sec12-like"/>
</dbReference>
<dbReference type="PANTHER" id="PTHR23284:SF0">
    <property type="entry name" value="PROLACTIN REGULATORY ELEMENT-BINDING PROTEIN"/>
    <property type="match status" value="1"/>
</dbReference>
<evidence type="ECO:0000256" key="9">
    <source>
        <dbReference type="ARBA" id="ARBA00022968"/>
    </source>
</evidence>
<evidence type="ECO:0000256" key="3">
    <source>
        <dbReference type="ARBA" id="ARBA00022574"/>
    </source>
</evidence>
<keyword evidence="13" id="KW-0325">Glycoprotein</keyword>
<evidence type="ECO:0000313" key="17">
    <source>
        <dbReference type="EMBL" id="QLG70794.1"/>
    </source>
</evidence>
<dbReference type="OrthoDB" id="2013972at2759"/>
<evidence type="ECO:0000256" key="8">
    <source>
        <dbReference type="ARBA" id="ARBA00022927"/>
    </source>
</evidence>
<evidence type="ECO:0000256" key="10">
    <source>
        <dbReference type="ARBA" id="ARBA00022989"/>
    </source>
</evidence>
<feature type="transmembrane region" description="Helical" evidence="15">
    <location>
        <begin position="182"/>
        <end position="203"/>
    </location>
</feature>
<keyword evidence="12 15" id="KW-0472">Membrane</keyword>
<dbReference type="Gene3D" id="2.130.10.10">
    <property type="entry name" value="YVTN repeat-like/Quinoprotein amine dehydrogenase"/>
    <property type="match status" value="1"/>
</dbReference>
<feature type="region of interest" description="Disordered" evidence="16">
    <location>
        <begin position="873"/>
        <end position="934"/>
    </location>
</feature>
<dbReference type="PANTHER" id="PTHR23284">
    <property type="entry name" value="PROLACTIN REGULATORY ELEMENT BINDING PROTEIN"/>
    <property type="match status" value="1"/>
</dbReference>
<dbReference type="InterPro" id="IPR015943">
    <property type="entry name" value="WD40/YVTN_repeat-like_dom_sf"/>
</dbReference>
<keyword evidence="18" id="KW-1185">Reference proteome</keyword>
<keyword evidence="5 15" id="KW-0677">Repeat</keyword>
<dbReference type="EMBL" id="CP058604">
    <property type="protein sequence ID" value="QLG70794.1"/>
    <property type="molecule type" value="Genomic_DNA"/>
</dbReference>
<dbReference type="GO" id="GO:0000139">
    <property type="term" value="C:Golgi membrane"/>
    <property type="evidence" value="ECO:0007669"/>
    <property type="project" value="UniProtKB-SubCell"/>
</dbReference>
<keyword evidence="10 15" id="KW-1133">Transmembrane helix</keyword>
<dbReference type="Proteomes" id="UP000509704">
    <property type="component" value="Chromosome 1"/>
</dbReference>
<dbReference type="AlphaFoldDB" id="A0A7H9AXH0"/>
<dbReference type="GO" id="GO:0015031">
    <property type="term" value="P:protein transport"/>
    <property type="evidence" value="ECO:0007669"/>
    <property type="project" value="UniProtKB-KW"/>
</dbReference>
<keyword evidence="7" id="KW-0931">ER-Golgi transport</keyword>
<keyword evidence="3 15" id="KW-0853">WD repeat</keyword>
<gene>
    <name evidence="17" type="ORF">HG535_0A07360</name>
</gene>
<evidence type="ECO:0000256" key="16">
    <source>
        <dbReference type="SAM" id="MobiDB-lite"/>
    </source>
</evidence>
<dbReference type="GeneID" id="59234430"/>
<accession>A0A7H9AXH0</accession>
<evidence type="ECO:0000256" key="5">
    <source>
        <dbReference type="ARBA" id="ARBA00022737"/>
    </source>
</evidence>
<dbReference type="RefSeq" id="XP_037142522.1">
    <property type="nucleotide sequence ID" value="XM_037286627.1"/>
</dbReference>
<dbReference type="KEGG" id="zmk:HG535_0A07360"/>
<keyword evidence="1 15" id="KW-0813">Transport</keyword>
<evidence type="ECO:0000256" key="1">
    <source>
        <dbReference type="ARBA" id="ARBA00022448"/>
    </source>
</evidence>
<evidence type="ECO:0000256" key="12">
    <source>
        <dbReference type="ARBA" id="ARBA00023136"/>
    </source>
</evidence>
<evidence type="ECO:0000256" key="14">
    <source>
        <dbReference type="ARBA" id="ARBA00061254"/>
    </source>
</evidence>
<dbReference type="GO" id="GO:0003400">
    <property type="term" value="P:regulation of COPII vesicle coating"/>
    <property type="evidence" value="ECO:0007669"/>
    <property type="project" value="UniProtKB-UniRule"/>
</dbReference>
<keyword evidence="9" id="KW-0735">Signal-anchor</keyword>
<evidence type="ECO:0000256" key="15">
    <source>
        <dbReference type="RuleBase" id="RU369019"/>
    </source>
</evidence>
<feature type="region of interest" description="Disordered" evidence="16">
    <location>
        <begin position="637"/>
        <end position="681"/>
    </location>
</feature>
<comment type="caution">
    <text evidence="15">Lacks conserved residue(s) required for the propagation of feature annotation.</text>
</comment>
<protein>
    <recommendedName>
        <fullName evidence="15">Guanine nucleotide-exchange factor SEC12</fullName>
    </recommendedName>
</protein>
<dbReference type="SUPFAM" id="SSF69322">
    <property type="entry name" value="Tricorn protease domain 2"/>
    <property type="match status" value="1"/>
</dbReference>
<dbReference type="GO" id="GO:0005789">
    <property type="term" value="C:endoplasmic reticulum membrane"/>
    <property type="evidence" value="ECO:0007669"/>
    <property type="project" value="UniProtKB-SubCell"/>
</dbReference>
<evidence type="ECO:0000313" key="18">
    <source>
        <dbReference type="Proteomes" id="UP000509704"/>
    </source>
</evidence>
<keyword evidence="6 15" id="KW-0256">Endoplasmic reticulum</keyword>
<reference evidence="17 18" key="1">
    <citation type="submission" date="2020-07" db="EMBL/GenBank/DDBJ databases">
        <title>The yeast mating-type switching endonuclease HO is a domesticated member of an unorthodox homing genetic element family.</title>
        <authorList>
            <person name="Coughlan A.Y."/>
            <person name="Lombardi L."/>
            <person name="Braun-Galleani S."/>
            <person name="Martos A.R."/>
            <person name="Galeote V."/>
            <person name="Bigey F."/>
            <person name="Dequin S."/>
            <person name="Byrne K.P."/>
            <person name="Wolfe K.H."/>
        </authorList>
    </citation>
    <scope>NUCLEOTIDE SEQUENCE [LARGE SCALE GENOMIC DNA]</scope>
    <source>
        <strain evidence="17 18">NRRL Y-6702</strain>
    </source>
</reference>
<keyword evidence="4 15" id="KW-0812">Transmembrane</keyword>
<evidence type="ECO:0000256" key="13">
    <source>
        <dbReference type="ARBA" id="ARBA00023180"/>
    </source>
</evidence>
<dbReference type="FunFam" id="2.130.10.10:FF:000597">
    <property type="entry name" value="Guanine nucleotide-exchange factor SEC12"/>
    <property type="match status" value="1"/>
</dbReference>
<comment type="similarity">
    <text evidence="14 15">Belongs to the WD repeat SEC12 family.</text>
</comment>